<evidence type="ECO:0000256" key="3">
    <source>
        <dbReference type="SAM" id="MobiDB-lite"/>
    </source>
</evidence>
<dbReference type="InterPro" id="IPR006683">
    <property type="entry name" value="Thioestr_dom"/>
</dbReference>
<evidence type="ECO:0000256" key="1">
    <source>
        <dbReference type="ARBA" id="ARBA00008324"/>
    </source>
</evidence>
<dbReference type="OrthoDB" id="2831072at2759"/>
<evidence type="ECO:0000313" key="6">
    <source>
        <dbReference type="Proteomes" id="UP000807306"/>
    </source>
</evidence>
<evidence type="ECO:0000256" key="2">
    <source>
        <dbReference type="ARBA" id="ARBA00022801"/>
    </source>
</evidence>
<dbReference type="GO" id="GO:0047617">
    <property type="term" value="F:fatty acyl-CoA hydrolase activity"/>
    <property type="evidence" value="ECO:0007669"/>
    <property type="project" value="InterPro"/>
</dbReference>
<protein>
    <submittedName>
        <fullName evidence="5">HotDog domain-containing protein</fullName>
    </submittedName>
</protein>
<dbReference type="NCBIfam" id="TIGR00369">
    <property type="entry name" value="unchar_dom_1"/>
    <property type="match status" value="1"/>
</dbReference>
<dbReference type="PANTHER" id="PTHR21660:SF1">
    <property type="entry name" value="ACYL-COENZYME A THIOESTERASE 13"/>
    <property type="match status" value="1"/>
</dbReference>
<comment type="caution">
    <text evidence="5">The sequence shown here is derived from an EMBL/GenBank/DDBJ whole genome shotgun (WGS) entry which is preliminary data.</text>
</comment>
<proteinExistence type="inferred from homology"/>
<name>A0A9P6E4L1_9AGAR</name>
<keyword evidence="2" id="KW-0378">Hydrolase</keyword>
<evidence type="ECO:0000313" key="5">
    <source>
        <dbReference type="EMBL" id="KAF9522328.1"/>
    </source>
</evidence>
<gene>
    <name evidence="5" type="ORF">CPB83DRAFT_116232</name>
</gene>
<feature type="domain" description="Thioesterase" evidence="4">
    <location>
        <begin position="127"/>
        <end position="204"/>
    </location>
</feature>
<dbReference type="SUPFAM" id="SSF54637">
    <property type="entry name" value="Thioesterase/thiol ester dehydrase-isomerase"/>
    <property type="match status" value="1"/>
</dbReference>
<dbReference type="CDD" id="cd03443">
    <property type="entry name" value="PaaI_thioesterase"/>
    <property type="match status" value="1"/>
</dbReference>
<dbReference type="Gene3D" id="3.10.129.10">
    <property type="entry name" value="Hotdog Thioesterase"/>
    <property type="match status" value="1"/>
</dbReference>
<organism evidence="5 6">
    <name type="scientific">Crepidotus variabilis</name>
    <dbReference type="NCBI Taxonomy" id="179855"/>
    <lineage>
        <taxon>Eukaryota</taxon>
        <taxon>Fungi</taxon>
        <taxon>Dikarya</taxon>
        <taxon>Basidiomycota</taxon>
        <taxon>Agaricomycotina</taxon>
        <taxon>Agaricomycetes</taxon>
        <taxon>Agaricomycetidae</taxon>
        <taxon>Agaricales</taxon>
        <taxon>Agaricineae</taxon>
        <taxon>Crepidotaceae</taxon>
        <taxon>Crepidotus</taxon>
    </lineage>
</organism>
<accession>A0A9P6E4L1</accession>
<dbReference type="PANTHER" id="PTHR21660">
    <property type="entry name" value="THIOESTERASE SUPERFAMILY MEMBER-RELATED"/>
    <property type="match status" value="1"/>
</dbReference>
<dbReference type="InterPro" id="IPR029069">
    <property type="entry name" value="HotDog_dom_sf"/>
</dbReference>
<keyword evidence="6" id="KW-1185">Reference proteome</keyword>
<dbReference type="InterPro" id="IPR039298">
    <property type="entry name" value="ACOT13"/>
</dbReference>
<dbReference type="Pfam" id="PF03061">
    <property type="entry name" value="4HBT"/>
    <property type="match status" value="1"/>
</dbReference>
<comment type="similarity">
    <text evidence="1">Belongs to the thioesterase PaaI family.</text>
</comment>
<reference evidence="5" key="1">
    <citation type="submission" date="2020-11" db="EMBL/GenBank/DDBJ databases">
        <authorList>
            <consortium name="DOE Joint Genome Institute"/>
            <person name="Ahrendt S."/>
            <person name="Riley R."/>
            <person name="Andreopoulos W."/>
            <person name="Labutti K."/>
            <person name="Pangilinan J."/>
            <person name="Ruiz-Duenas F.J."/>
            <person name="Barrasa J.M."/>
            <person name="Sanchez-Garcia M."/>
            <person name="Camarero S."/>
            <person name="Miyauchi S."/>
            <person name="Serrano A."/>
            <person name="Linde D."/>
            <person name="Babiker R."/>
            <person name="Drula E."/>
            <person name="Ayuso-Fernandez I."/>
            <person name="Pacheco R."/>
            <person name="Padilla G."/>
            <person name="Ferreira P."/>
            <person name="Barriuso J."/>
            <person name="Kellner H."/>
            <person name="Castanera R."/>
            <person name="Alfaro M."/>
            <person name="Ramirez L."/>
            <person name="Pisabarro A.G."/>
            <person name="Kuo A."/>
            <person name="Tritt A."/>
            <person name="Lipzen A."/>
            <person name="He G."/>
            <person name="Yan M."/>
            <person name="Ng V."/>
            <person name="Cullen D."/>
            <person name="Martin F."/>
            <person name="Rosso M.-N."/>
            <person name="Henrissat B."/>
            <person name="Hibbett D."/>
            <person name="Martinez A.T."/>
            <person name="Grigoriev I.V."/>
        </authorList>
    </citation>
    <scope>NUCLEOTIDE SEQUENCE</scope>
    <source>
        <strain evidence="5">CBS 506.95</strain>
    </source>
</reference>
<dbReference type="AlphaFoldDB" id="A0A9P6E4L1"/>
<sequence length="221" mass="23965">MSSRYHRSASNASAMLLSGEMQAHEPLPSARNSRQPSSKAWVDPASLPNYDHNSFIAGNAPDYVKQLNYNTFMCYGVGEPDSFGYKVGKAVEFVEVNINRKRDRNERLEATTVAEIEVTKHMLNGAGMLHGGCVAYLIDNCCSTPLVVLGLIQSVNGVGVTQSMNVHFHAPAPKGTTLRIISSSVSLGGRVMSARCEIIDKDSGRMVASAFMSKMQPVPKL</sequence>
<dbReference type="EMBL" id="MU157950">
    <property type="protein sequence ID" value="KAF9522328.1"/>
    <property type="molecule type" value="Genomic_DNA"/>
</dbReference>
<evidence type="ECO:0000259" key="4">
    <source>
        <dbReference type="Pfam" id="PF03061"/>
    </source>
</evidence>
<dbReference type="Proteomes" id="UP000807306">
    <property type="component" value="Unassembled WGS sequence"/>
</dbReference>
<dbReference type="InterPro" id="IPR003736">
    <property type="entry name" value="PAAI_dom"/>
</dbReference>
<feature type="region of interest" description="Disordered" evidence="3">
    <location>
        <begin position="23"/>
        <end position="43"/>
    </location>
</feature>